<feature type="chain" id="PRO_5026123332" description="Lipoprotein" evidence="1">
    <location>
        <begin position="22"/>
        <end position="339"/>
    </location>
</feature>
<reference evidence="3" key="1">
    <citation type="submission" date="2019-05" db="EMBL/GenBank/DDBJ databases">
        <title>Flavobacterium profundi sp. nov., isolated from a deep-sea seamount.</title>
        <authorList>
            <person name="Zhang D.-C."/>
        </authorList>
    </citation>
    <scope>NUCLEOTIDE SEQUENCE [LARGE SCALE GENOMIC DNA]</scope>
    <source>
        <strain evidence="3">TP390</strain>
    </source>
</reference>
<name>A0A6I4IDE0_9FLAO</name>
<dbReference type="PROSITE" id="PS51257">
    <property type="entry name" value="PROKAR_LIPOPROTEIN"/>
    <property type="match status" value="1"/>
</dbReference>
<gene>
    <name evidence="2" type="ORF">GOQ30_00280</name>
</gene>
<dbReference type="Proteomes" id="UP000431264">
    <property type="component" value="Unassembled WGS sequence"/>
</dbReference>
<dbReference type="OrthoDB" id="832379at2"/>
<dbReference type="AlphaFoldDB" id="A0A6I4IDE0"/>
<sequence>MKKSNFLTLLCLLMLTFSCQNEENEIIKDDKNSLTADAPLYKLVERVAQNPTSRDNVLDNSSCFAVMLPVEVIVNSQQIQVNNPSDYQLVQDAIDAFTTDDDIVNFIFPITIQFQNFETQVIQDTDALEDVIEDCDEDEEFNEIECITINYPITINTYDSNNQVAATVTIDSDTALFEFFSNLEDTMYVGINYPISITNSNGQNIVITSNEMFEEVIEEAIMECNVSGLTLESVITDGMWHISYFFKNNQDQTTDFEGYNLTFFANGDMNVAGNGNDLDGDWEINSNASERKLEIELDGDLLIQLEEKWKVIEYSETFVKLRLVGQGNGGNNYMYLSKN</sequence>
<proteinExistence type="predicted"/>
<evidence type="ECO:0000313" key="2">
    <source>
        <dbReference type="EMBL" id="MVO07594.1"/>
    </source>
</evidence>
<dbReference type="RefSeq" id="WP_140996018.1">
    <property type="nucleotide sequence ID" value="NZ_VDCZ01000001.1"/>
</dbReference>
<protein>
    <recommendedName>
        <fullName evidence="4">Lipoprotein</fullName>
    </recommendedName>
</protein>
<evidence type="ECO:0008006" key="4">
    <source>
        <dbReference type="Google" id="ProtNLM"/>
    </source>
</evidence>
<keyword evidence="1" id="KW-0732">Signal</keyword>
<evidence type="ECO:0000256" key="1">
    <source>
        <dbReference type="SAM" id="SignalP"/>
    </source>
</evidence>
<accession>A0A6I4IDE0</accession>
<keyword evidence="3" id="KW-1185">Reference proteome</keyword>
<evidence type="ECO:0000313" key="3">
    <source>
        <dbReference type="Proteomes" id="UP000431264"/>
    </source>
</evidence>
<organism evidence="2 3">
    <name type="scientific">Flavobacterium profundi</name>
    <dbReference type="NCBI Taxonomy" id="1774945"/>
    <lineage>
        <taxon>Bacteria</taxon>
        <taxon>Pseudomonadati</taxon>
        <taxon>Bacteroidota</taxon>
        <taxon>Flavobacteriia</taxon>
        <taxon>Flavobacteriales</taxon>
        <taxon>Flavobacteriaceae</taxon>
        <taxon>Flavobacterium</taxon>
    </lineage>
</organism>
<dbReference type="EMBL" id="WQLW01000001">
    <property type="protein sequence ID" value="MVO07594.1"/>
    <property type="molecule type" value="Genomic_DNA"/>
</dbReference>
<feature type="signal peptide" evidence="1">
    <location>
        <begin position="1"/>
        <end position="21"/>
    </location>
</feature>
<comment type="caution">
    <text evidence="2">The sequence shown here is derived from an EMBL/GenBank/DDBJ whole genome shotgun (WGS) entry which is preliminary data.</text>
</comment>